<dbReference type="Proteomes" id="UP000640274">
    <property type="component" value="Unassembled WGS sequence"/>
</dbReference>
<organism evidence="3 4">
    <name type="scientific">Paenibacillus roseus</name>
    <dbReference type="NCBI Taxonomy" id="2798579"/>
    <lineage>
        <taxon>Bacteria</taxon>
        <taxon>Bacillati</taxon>
        <taxon>Bacillota</taxon>
        <taxon>Bacilli</taxon>
        <taxon>Bacillales</taxon>
        <taxon>Paenibacillaceae</taxon>
        <taxon>Paenibacillus</taxon>
    </lineage>
</organism>
<dbReference type="SMART" id="SM00028">
    <property type="entry name" value="TPR"/>
    <property type="match status" value="4"/>
</dbReference>
<dbReference type="InterPro" id="IPR001173">
    <property type="entry name" value="Glyco_trans_2-like"/>
</dbReference>
<evidence type="ECO:0000259" key="2">
    <source>
        <dbReference type="Pfam" id="PF00535"/>
    </source>
</evidence>
<accession>A0A934J9F0</accession>
<gene>
    <name evidence="3" type="ORF">JFN88_15950</name>
</gene>
<dbReference type="AlphaFoldDB" id="A0A934J9F0"/>
<evidence type="ECO:0000256" key="1">
    <source>
        <dbReference type="PROSITE-ProRule" id="PRU00339"/>
    </source>
</evidence>
<name>A0A934J9F0_9BACL</name>
<dbReference type="Pfam" id="PF13432">
    <property type="entry name" value="TPR_16"/>
    <property type="match status" value="1"/>
</dbReference>
<evidence type="ECO:0000313" key="4">
    <source>
        <dbReference type="Proteomes" id="UP000640274"/>
    </source>
</evidence>
<feature type="domain" description="Glycosyltransferase 2-like" evidence="2">
    <location>
        <begin position="8"/>
        <end position="91"/>
    </location>
</feature>
<dbReference type="InterPro" id="IPR029044">
    <property type="entry name" value="Nucleotide-diphossugar_trans"/>
</dbReference>
<dbReference type="Gene3D" id="3.90.550.10">
    <property type="entry name" value="Spore Coat Polysaccharide Biosynthesis Protein SpsA, Chain A"/>
    <property type="match status" value="1"/>
</dbReference>
<comment type="caution">
    <text evidence="3">The sequence shown here is derived from an EMBL/GenBank/DDBJ whole genome shotgun (WGS) entry which is preliminary data.</text>
</comment>
<dbReference type="CDD" id="cd02511">
    <property type="entry name" value="Beta4Glucosyltransferase"/>
    <property type="match status" value="1"/>
</dbReference>
<feature type="repeat" description="TPR" evidence="1">
    <location>
        <begin position="324"/>
        <end position="357"/>
    </location>
</feature>
<dbReference type="InterPro" id="IPR011990">
    <property type="entry name" value="TPR-like_helical_dom_sf"/>
</dbReference>
<dbReference type="SUPFAM" id="SSF48452">
    <property type="entry name" value="TPR-like"/>
    <property type="match status" value="1"/>
</dbReference>
<protein>
    <submittedName>
        <fullName evidence="3">Glycosyltransferase</fullName>
    </submittedName>
</protein>
<dbReference type="InterPro" id="IPR019734">
    <property type="entry name" value="TPR_rpt"/>
</dbReference>
<sequence>MSRQVNVSLCMIVKNEEAVIGRTLEKADRYVDEIVIVDTGSTDRTKEICRKHKAKIYDFKWTASFAEARNYGLGKAAGKWILWLDADEELEVEDEQLWRSSLEQSTPLLWAVPIINYYGKEPADPNRAYFAAQHRVFRNGAGLRFAGAIHEQLQVGQIPDDALELRQLPARIHHYGYMDAITGEKNKHHRNLSLLEREKANEDYSPWVDYHLASEYYRVNQYEEAFANLNISIRRFVSAGKLPPSLIYKMKYDILLALGSIGSAEQGIDRAIQLYPDYTDLHYYRGVILFIKEKYEAAEAAFRYCLELGEERLPYLILKGVGSFYALYLIGRCREESGDMEGAKVFYKRAIDLYPGYDEARERLQKLAHDDKQA</sequence>
<evidence type="ECO:0000313" key="3">
    <source>
        <dbReference type="EMBL" id="MBJ6362713.1"/>
    </source>
</evidence>
<keyword evidence="1" id="KW-0802">TPR repeat</keyword>
<dbReference type="Pfam" id="PF13174">
    <property type="entry name" value="TPR_6"/>
    <property type="match status" value="1"/>
</dbReference>
<dbReference type="PANTHER" id="PTHR43630:SF2">
    <property type="entry name" value="GLYCOSYLTRANSFERASE"/>
    <property type="match status" value="1"/>
</dbReference>
<dbReference type="SUPFAM" id="SSF53448">
    <property type="entry name" value="Nucleotide-diphospho-sugar transferases"/>
    <property type="match status" value="1"/>
</dbReference>
<dbReference type="EMBL" id="JAELUP010000089">
    <property type="protein sequence ID" value="MBJ6362713.1"/>
    <property type="molecule type" value="Genomic_DNA"/>
</dbReference>
<dbReference type="PANTHER" id="PTHR43630">
    <property type="entry name" value="POLY-BETA-1,6-N-ACETYL-D-GLUCOSAMINE SYNTHASE"/>
    <property type="match status" value="1"/>
</dbReference>
<dbReference type="RefSeq" id="WP_199020253.1">
    <property type="nucleotide sequence ID" value="NZ_JAELUP010000089.1"/>
</dbReference>
<dbReference type="Gene3D" id="1.25.40.10">
    <property type="entry name" value="Tetratricopeptide repeat domain"/>
    <property type="match status" value="1"/>
</dbReference>
<dbReference type="Pfam" id="PF00535">
    <property type="entry name" value="Glycos_transf_2"/>
    <property type="match status" value="1"/>
</dbReference>
<dbReference type="PROSITE" id="PS50005">
    <property type="entry name" value="TPR"/>
    <property type="match status" value="1"/>
</dbReference>
<keyword evidence="4" id="KW-1185">Reference proteome</keyword>
<reference evidence="3" key="1">
    <citation type="submission" date="2020-12" db="EMBL/GenBank/DDBJ databases">
        <authorList>
            <person name="Huq M.A."/>
        </authorList>
    </citation>
    <scope>NUCLEOTIDE SEQUENCE</scope>
    <source>
        <strain evidence="3">MAHUQ-46</strain>
    </source>
</reference>
<proteinExistence type="predicted"/>